<evidence type="ECO:0000313" key="1">
    <source>
        <dbReference type="EMBL" id="OCT97007.1"/>
    </source>
</evidence>
<protein>
    <submittedName>
        <fullName evidence="1">Uncharacterized protein</fullName>
    </submittedName>
</protein>
<sequence length="84" mass="9465">MISHNKLIAASGSDSPCATRAIPMPFAHWRARLLCSNLRQVASPHRVYMRTEKSAVQCRQLPAWEGFSVAAHPWPQVCCDFWQG</sequence>
<organism evidence="1 2">
    <name type="scientific">Xenopus laevis</name>
    <name type="common">African clawed frog</name>
    <dbReference type="NCBI Taxonomy" id="8355"/>
    <lineage>
        <taxon>Eukaryota</taxon>
        <taxon>Metazoa</taxon>
        <taxon>Chordata</taxon>
        <taxon>Craniata</taxon>
        <taxon>Vertebrata</taxon>
        <taxon>Euteleostomi</taxon>
        <taxon>Amphibia</taxon>
        <taxon>Batrachia</taxon>
        <taxon>Anura</taxon>
        <taxon>Pipoidea</taxon>
        <taxon>Pipidae</taxon>
        <taxon>Xenopodinae</taxon>
        <taxon>Xenopus</taxon>
        <taxon>Xenopus</taxon>
    </lineage>
</organism>
<reference evidence="2" key="1">
    <citation type="journal article" date="2016" name="Nature">
        <title>Genome evolution in the allotetraploid frog Xenopus laevis.</title>
        <authorList>
            <person name="Session A.M."/>
            <person name="Uno Y."/>
            <person name="Kwon T."/>
            <person name="Chapman J.A."/>
            <person name="Toyoda A."/>
            <person name="Takahashi S."/>
            <person name="Fukui A."/>
            <person name="Hikosaka A."/>
            <person name="Suzuki A."/>
            <person name="Kondo M."/>
            <person name="van Heeringen S.J."/>
            <person name="Quigley I."/>
            <person name="Heinz S."/>
            <person name="Ogino H."/>
            <person name="Ochi H."/>
            <person name="Hellsten U."/>
            <person name="Lyons J.B."/>
            <person name="Simakov O."/>
            <person name="Putnam N."/>
            <person name="Stites J."/>
            <person name="Kuroki Y."/>
            <person name="Tanaka T."/>
            <person name="Michiue T."/>
            <person name="Watanabe M."/>
            <person name="Bogdanovic O."/>
            <person name="Lister R."/>
            <person name="Georgiou G."/>
            <person name="Paranjpe S.S."/>
            <person name="van Kruijsbergen I."/>
            <person name="Shu S."/>
            <person name="Carlson J."/>
            <person name="Kinoshita T."/>
            <person name="Ohta Y."/>
            <person name="Mawaribuchi S."/>
            <person name="Jenkins J."/>
            <person name="Grimwood J."/>
            <person name="Schmutz J."/>
            <person name="Mitros T."/>
            <person name="Mozaffari S.V."/>
            <person name="Suzuki Y."/>
            <person name="Haramoto Y."/>
            <person name="Yamamoto T.S."/>
            <person name="Takagi C."/>
            <person name="Heald R."/>
            <person name="Miller K."/>
            <person name="Haudenschild C."/>
            <person name="Kitzman J."/>
            <person name="Nakayama T."/>
            <person name="Izutsu Y."/>
            <person name="Robert J."/>
            <person name="Fortriede J."/>
            <person name="Burns K."/>
            <person name="Lotay V."/>
            <person name="Karimi K."/>
            <person name="Yasuoka Y."/>
            <person name="Dichmann D.S."/>
            <person name="Flajnik M.F."/>
            <person name="Houston D.W."/>
            <person name="Shendure J."/>
            <person name="DuPasquier L."/>
            <person name="Vize P.D."/>
            <person name="Zorn A.M."/>
            <person name="Ito M."/>
            <person name="Marcotte E.M."/>
            <person name="Wallingford J.B."/>
            <person name="Ito Y."/>
            <person name="Asashima M."/>
            <person name="Ueno N."/>
            <person name="Matsuda Y."/>
            <person name="Veenstra G.J."/>
            <person name="Fujiyama A."/>
            <person name="Harland R.M."/>
            <person name="Taira M."/>
            <person name="Rokhsar D.S."/>
        </authorList>
    </citation>
    <scope>NUCLEOTIDE SEQUENCE [LARGE SCALE GENOMIC DNA]</scope>
    <source>
        <strain evidence="2">J</strain>
    </source>
</reference>
<accession>A0A974I089</accession>
<dbReference type="AlphaFoldDB" id="A0A974I089"/>
<name>A0A974I089_XENLA</name>
<evidence type="ECO:0000313" key="2">
    <source>
        <dbReference type="Proteomes" id="UP000694892"/>
    </source>
</evidence>
<gene>
    <name evidence="1" type="ORF">XELAEV_18009228mg</name>
</gene>
<dbReference type="EMBL" id="CM004467">
    <property type="protein sequence ID" value="OCT97007.1"/>
    <property type="molecule type" value="Genomic_DNA"/>
</dbReference>
<dbReference type="Proteomes" id="UP000694892">
    <property type="component" value="Chromosome 1S"/>
</dbReference>
<proteinExistence type="predicted"/>